<feature type="region of interest" description="Disordered" evidence="2">
    <location>
        <begin position="741"/>
        <end position="858"/>
    </location>
</feature>
<dbReference type="Proteomes" id="UP000041254">
    <property type="component" value="Unassembled WGS sequence"/>
</dbReference>
<dbReference type="OMA" id="INEPMIV"/>
<evidence type="ECO:0000313" key="3">
    <source>
        <dbReference type="EMBL" id="CEM27224.1"/>
    </source>
</evidence>
<reference evidence="3 4" key="1">
    <citation type="submission" date="2014-11" db="EMBL/GenBank/DDBJ databases">
        <authorList>
            <person name="Zhu J."/>
            <person name="Qi W."/>
            <person name="Song R."/>
        </authorList>
    </citation>
    <scope>NUCLEOTIDE SEQUENCE [LARGE SCALE GENOMIC DNA]</scope>
</reference>
<dbReference type="InParanoid" id="A0A0G4GD81"/>
<feature type="compositionally biased region" description="Polar residues" evidence="2">
    <location>
        <begin position="715"/>
        <end position="729"/>
    </location>
</feature>
<feature type="compositionally biased region" description="Low complexity" evidence="2">
    <location>
        <begin position="1262"/>
        <end position="1277"/>
    </location>
</feature>
<feature type="coiled-coil region" evidence="1">
    <location>
        <begin position="161"/>
        <end position="195"/>
    </location>
</feature>
<dbReference type="VEuPathDB" id="CryptoDB:Vbra_22222"/>
<feature type="region of interest" description="Disordered" evidence="2">
    <location>
        <begin position="946"/>
        <end position="975"/>
    </location>
</feature>
<feature type="compositionally biased region" description="Basic and acidic residues" evidence="2">
    <location>
        <begin position="527"/>
        <end position="554"/>
    </location>
</feature>
<feature type="compositionally biased region" description="Pro residues" evidence="2">
    <location>
        <begin position="894"/>
        <end position="905"/>
    </location>
</feature>
<evidence type="ECO:0000313" key="4">
    <source>
        <dbReference type="Proteomes" id="UP000041254"/>
    </source>
</evidence>
<feature type="compositionally biased region" description="Low complexity" evidence="2">
    <location>
        <begin position="840"/>
        <end position="851"/>
    </location>
</feature>
<feature type="compositionally biased region" description="Polar residues" evidence="2">
    <location>
        <begin position="948"/>
        <end position="962"/>
    </location>
</feature>
<protein>
    <submittedName>
        <fullName evidence="3">Uncharacterized protein</fullName>
    </submittedName>
</protein>
<feature type="compositionally biased region" description="Basic and acidic residues" evidence="2">
    <location>
        <begin position="792"/>
        <end position="804"/>
    </location>
</feature>
<name>A0A0G4GD81_VITBC</name>
<accession>A0A0G4GD81</accession>
<feature type="coiled-coil region" evidence="1">
    <location>
        <begin position="343"/>
        <end position="388"/>
    </location>
</feature>
<feature type="compositionally biased region" description="Pro residues" evidence="2">
    <location>
        <begin position="258"/>
        <end position="272"/>
    </location>
</feature>
<feature type="compositionally biased region" description="Pro residues" evidence="2">
    <location>
        <begin position="486"/>
        <end position="497"/>
    </location>
</feature>
<sequence length="1277" mass="138147">MDAPDSFGTDAHRTDDVMDQQMQGSGQQQGEGGSEYFSLAGSSMAMTPINAAVRRSGQNNQDRRGGPSVKPSPLSSIPTPTEYLNKAMDAKDPSFSRIRQGAIHYGAALARKQVIKTAKQGAKEKNALVRGLREGHAREVSDLQARRNAETTARCATEMRLHEAEVVRQRAEKGREAADRERERAQRMAREAAVREKEASRMAQRDQAVKETMLQEMRATQHKYAREKQRSLELESNILRLHQLAQQHDLDVDIDAYLPPPPDSSLPTPAPLHPYQQPQEHDSDQEEGVPSVRRGKSLKRRLGVVVDQATSPVGELLLGGEGQMERRDNQTMTSRKLHQAFAREQYAQQNKALERNVEHVMSAAEEKIKTLEEQNKTLHDEMALLKSSGSRGMGATTAGRQGRLQRDADIEVEMEGGGGWRAPLPPPTRSAQRRIPNTGEPAVLDQMPHTPLAPQQEQAHRTRLQALPYPDSPAPPSVSSSGNNPCLPPMPNFPPPQLDDADQHTPHDTSPPPALHKVAEETCEDDQQQKGREEENAKALRDKKPDRVGRKKPVETPAISRLPQLIVNNSPKTAKGTAVGGVKPHLKGATAAARQRVLSGDHRGSLVDRRPARRPPAAGGREVRSPVLPVSEDNHSVATFHGDGRNHFTFDGGQTQTQQQQQQQQQQEAEPSAGKKDKAPSRVSKGISGSAKARPSGQQWSDTNNSFGSRWGNPFTGTTASRVGSQGQGTRALGAISSYYKDGPLGALKKGDRGVGGPRGKLGGGRESSESPQMRGGSVGVGAGRGRPIVPKAEDGEKKKKPLENRQPQGVGRDLHPPSAIPIPNDIGGALIPPREPIPKAKQPPAAANNASQHIRSTPQFSADPFIRQQVEVGAKAAPIVGSGAFTTRERHQTPPPPRGAPSPTPLYRNANRGEGGQRHIRMALRAGGVGDRPLTYREDRGVLPIRDSTNIPRPVITSRQDQPPCRAPAPPKVKSPTIQQQQQQQQQEVKMPLHVEPEPTIPLRPTQRFDLSVGVGAVVPVKGIIAAEARDVVTGNLELYGGQRKGSVEGRKGDGGKVEDQTHRTYNASASERVLDGVSTLPGAPHRPPPLASRYPVSVGDLNSQQHMIQQSPTGGGPYPARAYPSSPTFDSIQPHHHQQQQQYGGVGSPAVLPRPAMPTPNMMYPQSSIPSFLTRQERGTTINEPMIVWRRGAPVQPLGDLHPLPPYPAYVMPPAVGSFGVPQMRPPIAYGGVGVVGRGPVGSGGLGRGGGGGGGGYEVHQPQQHPTHTQPYQYR</sequence>
<evidence type="ECO:0000256" key="1">
    <source>
        <dbReference type="SAM" id="Coils"/>
    </source>
</evidence>
<evidence type="ECO:0000256" key="2">
    <source>
        <dbReference type="SAM" id="MobiDB-lite"/>
    </source>
</evidence>
<feature type="compositionally biased region" description="Low complexity" evidence="2">
    <location>
        <begin position="654"/>
        <end position="667"/>
    </location>
</feature>
<feature type="region of interest" description="Disordered" evidence="2">
    <location>
        <begin position="1245"/>
        <end position="1277"/>
    </location>
</feature>
<dbReference type="EMBL" id="CDMY01000633">
    <property type="protein sequence ID" value="CEM27224.1"/>
    <property type="molecule type" value="Genomic_DNA"/>
</dbReference>
<keyword evidence="4" id="KW-1185">Reference proteome</keyword>
<feature type="region of interest" description="Disordered" evidence="2">
    <location>
        <begin position="254"/>
        <end position="296"/>
    </location>
</feature>
<feature type="compositionally biased region" description="Gly residues" evidence="2">
    <location>
        <begin position="754"/>
        <end position="766"/>
    </location>
</feature>
<feature type="compositionally biased region" description="Basic and acidic residues" evidence="2">
    <location>
        <begin position="599"/>
        <end position="610"/>
    </location>
</feature>
<feature type="region of interest" description="Disordered" evidence="2">
    <location>
        <begin position="1"/>
        <end position="82"/>
    </location>
</feature>
<dbReference type="AlphaFoldDB" id="A0A0G4GD81"/>
<feature type="region of interest" description="Disordered" evidence="2">
    <location>
        <begin position="883"/>
        <end position="916"/>
    </location>
</feature>
<feature type="compositionally biased region" description="Gly residues" evidence="2">
    <location>
        <begin position="1245"/>
        <end position="1259"/>
    </location>
</feature>
<feature type="region of interest" description="Disordered" evidence="2">
    <location>
        <begin position="415"/>
        <end position="729"/>
    </location>
</feature>
<keyword evidence="1" id="KW-0175">Coiled coil</keyword>
<feature type="compositionally biased region" description="Polar residues" evidence="2">
    <location>
        <begin position="696"/>
        <end position="708"/>
    </location>
</feature>
<gene>
    <name evidence="3" type="ORF">Vbra_22222</name>
</gene>
<proteinExistence type="predicted"/>
<organism evidence="3 4">
    <name type="scientific">Vitrella brassicaformis (strain CCMP3155)</name>
    <dbReference type="NCBI Taxonomy" id="1169540"/>
    <lineage>
        <taxon>Eukaryota</taxon>
        <taxon>Sar</taxon>
        <taxon>Alveolata</taxon>
        <taxon>Colpodellida</taxon>
        <taxon>Vitrellaceae</taxon>
        <taxon>Vitrella</taxon>
    </lineage>
</organism>